<comment type="caution">
    <text evidence="3">The sequence shown here is derived from an EMBL/GenBank/DDBJ whole genome shotgun (WGS) entry which is preliminary data.</text>
</comment>
<feature type="domain" description="BTB" evidence="1">
    <location>
        <begin position="30"/>
        <end position="103"/>
    </location>
</feature>
<evidence type="ECO:0008006" key="5">
    <source>
        <dbReference type="Google" id="ProtNLM"/>
    </source>
</evidence>
<dbReference type="EMBL" id="QKYT01000028">
    <property type="protein sequence ID" value="RIA97521.1"/>
    <property type="molecule type" value="Genomic_DNA"/>
</dbReference>
<dbReference type="Pfam" id="PF07534">
    <property type="entry name" value="TLD"/>
    <property type="match status" value="1"/>
</dbReference>
<dbReference type="Gene3D" id="1.25.40.420">
    <property type="match status" value="1"/>
</dbReference>
<dbReference type="PROSITE" id="PS51886">
    <property type="entry name" value="TLDC"/>
    <property type="match status" value="1"/>
</dbReference>
<evidence type="ECO:0000259" key="1">
    <source>
        <dbReference type="PROSITE" id="PS50097"/>
    </source>
</evidence>
<dbReference type="PANTHER" id="PTHR24410">
    <property type="entry name" value="HL07962P-RELATED"/>
    <property type="match status" value="1"/>
</dbReference>
<gene>
    <name evidence="3" type="ORF">C1645_813928</name>
</gene>
<dbReference type="AlphaFoldDB" id="A0A397TR53"/>
<dbReference type="InterPro" id="IPR011333">
    <property type="entry name" value="SKP1/BTB/POZ_sf"/>
</dbReference>
<dbReference type="SUPFAM" id="SSF54695">
    <property type="entry name" value="POZ domain"/>
    <property type="match status" value="1"/>
</dbReference>
<protein>
    <recommendedName>
        <fullName evidence="5">BTB/POZ domain-containing protein</fullName>
    </recommendedName>
</protein>
<dbReference type="InterPro" id="IPR006571">
    <property type="entry name" value="TLDc_dom"/>
</dbReference>
<evidence type="ECO:0000313" key="3">
    <source>
        <dbReference type="EMBL" id="RIA97521.1"/>
    </source>
</evidence>
<dbReference type="CDD" id="cd18186">
    <property type="entry name" value="BTB_POZ_ZBTB_KLHL-like"/>
    <property type="match status" value="1"/>
</dbReference>
<dbReference type="SMART" id="SM00584">
    <property type="entry name" value="TLDc"/>
    <property type="match status" value="1"/>
</dbReference>
<proteinExistence type="predicted"/>
<sequence>MSRRFSIKVFGNKTKETKETKEVKETKVDYDVIIYVGERPDFKEFHSHSKILRNKSNYFKKVLSNKDIEKKDGKYVIKNPNITPQIFDVILKYISTGQVNITNKSETDILNIIIASDDLKLKRLVKLAENSLIERQNFLQNDPVGTLQMVYDQKSLHNIQEFCLRTICLEPNILFKSDMFINLPAPILEIILKRDDLNLNEIEIWENLIKWGLAQEKSLNDDVSKWNQENFTIFERILHKFIPFIRFYEISSEDYFNKVRLYEEVLPKELRGEILKIHMIPGYTPTLNPLQRCSVNSVLIDRSHIAIFANWIDRNEDEDKKYAGVIPYKFNLLYRASRDGNTTAAFHAKCDNNGATVVVAKIKNSEQIVGGYNPFCWDSSNKDKATIDSFIFSFTNRNSLQSAKVAYSYGNQYSIQCYSRYGPIFGGGSDLFCNYDNIWGSHDYINSYPTLNLPYSFNVSDYEVFQVIKK</sequence>
<accession>A0A397TR53</accession>
<evidence type="ECO:0000313" key="4">
    <source>
        <dbReference type="Proteomes" id="UP000265703"/>
    </source>
</evidence>
<dbReference type="Gene3D" id="3.30.710.10">
    <property type="entry name" value="Potassium Channel Kv1.1, Chain A"/>
    <property type="match status" value="1"/>
</dbReference>
<dbReference type="InterPro" id="IPR051481">
    <property type="entry name" value="BTB-POZ/Galectin-3-binding"/>
</dbReference>
<reference evidence="3 4" key="1">
    <citation type="submission" date="2018-06" db="EMBL/GenBank/DDBJ databases">
        <title>Comparative genomics reveals the genomic features of Rhizophagus irregularis, R. cerebriforme, R. diaphanum and Gigaspora rosea, and their symbiotic lifestyle signature.</title>
        <authorList>
            <person name="Morin E."/>
            <person name="San Clemente H."/>
            <person name="Chen E.C.H."/>
            <person name="De La Providencia I."/>
            <person name="Hainaut M."/>
            <person name="Kuo A."/>
            <person name="Kohler A."/>
            <person name="Murat C."/>
            <person name="Tang N."/>
            <person name="Roy S."/>
            <person name="Loubradou J."/>
            <person name="Henrissat B."/>
            <person name="Grigoriev I.V."/>
            <person name="Corradi N."/>
            <person name="Roux C."/>
            <person name="Martin F.M."/>
        </authorList>
    </citation>
    <scope>NUCLEOTIDE SEQUENCE [LARGE SCALE GENOMIC DNA]</scope>
    <source>
        <strain evidence="3 4">DAOM 227022</strain>
    </source>
</reference>
<dbReference type="Pfam" id="PF00651">
    <property type="entry name" value="BTB"/>
    <property type="match status" value="1"/>
</dbReference>
<feature type="domain" description="TLDc" evidence="2">
    <location>
        <begin position="298"/>
        <end position="468"/>
    </location>
</feature>
<dbReference type="SMART" id="SM00225">
    <property type="entry name" value="BTB"/>
    <property type="match status" value="1"/>
</dbReference>
<organism evidence="3 4">
    <name type="scientific">Glomus cerebriforme</name>
    <dbReference type="NCBI Taxonomy" id="658196"/>
    <lineage>
        <taxon>Eukaryota</taxon>
        <taxon>Fungi</taxon>
        <taxon>Fungi incertae sedis</taxon>
        <taxon>Mucoromycota</taxon>
        <taxon>Glomeromycotina</taxon>
        <taxon>Glomeromycetes</taxon>
        <taxon>Glomerales</taxon>
        <taxon>Glomeraceae</taxon>
        <taxon>Glomus</taxon>
    </lineage>
</organism>
<name>A0A397TR53_9GLOM</name>
<dbReference type="InterPro" id="IPR000210">
    <property type="entry name" value="BTB/POZ_dom"/>
</dbReference>
<evidence type="ECO:0000259" key="2">
    <source>
        <dbReference type="PROSITE" id="PS51886"/>
    </source>
</evidence>
<dbReference type="PROSITE" id="PS50097">
    <property type="entry name" value="BTB"/>
    <property type="match status" value="1"/>
</dbReference>
<dbReference type="Proteomes" id="UP000265703">
    <property type="component" value="Unassembled WGS sequence"/>
</dbReference>
<keyword evidence="4" id="KW-1185">Reference proteome</keyword>
<dbReference type="PANTHER" id="PTHR24410:SF23">
    <property type="entry name" value="BTB DOMAIN-CONTAINING PROTEIN-RELATED"/>
    <property type="match status" value="1"/>
</dbReference>
<dbReference type="OrthoDB" id="6359816at2759"/>